<comment type="caution">
    <text evidence="3">The sequence shown here is derived from an EMBL/GenBank/DDBJ whole genome shotgun (WGS) entry which is preliminary data.</text>
</comment>
<feature type="compositionally biased region" description="Basic and acidic residues" evidence="2">
    <location>
        <begin position="1049"/>
        <end position="1060"/>
    </location>
</feature>
<feature type="compositionally biased region" description="Acidic residues" evidence="2">
    <location>
        <begin position="833"/>
        <end position="844"/>
    </location>
</feature>
<reference evidence="3" key="1">
    <citation type="journal article" date="2024" name="Gigascience">
        <title>Chromosome-level genome of the poultry shaft louse Menopon gallinae provides insight into the host-switching and adaptive evolution of parasitic lice.</title>
        <authorList>
            <person name="Xu Y."/>
            <person name="Ma L."/>
            <person name="Liu S."/>
            <person name="Liang Y."/>
            <person name="Liu Q."/>
            <person name="He Z."/>
            <person name="Tian L."/>
            <person name="Duan Y."/>
            <person name="Cai W."/>
            <person name="Li H."/>
            <person name="Song F."/>
        </authorList>
    </citation>
    <scope>NUCLEOTIDE SEQUENCE</scope>
    <source>
        <strain evidence="3">Cailab_2023a</strain>
    </source>
</reference>
<feature type="compositionally biased region" description="Polar residues" evidence="2">
    <location>
        <begin position="817"/>
        <end position="828"/>
    </location>
</feature>
<accession>A0AAW2IEA6</accession>
<feature type="compositionally biased region" description="Basic and acidic residues" evidence="2">
    <location>
        <begin position="15"/>
        <end position="34"/>
    </location>
</feature>
<feature type="coiled-coil region" evidence="1">
    <location>
        <begin position="375"/>
        <end position="498"/>
    </location>
</feature>
<name>A0AAW2IEA6_9NEOP</name>
<feature type="coiled-coil region" evidence="1">
    <location>
        <begin position="84"/>
        <end position="193"/>
    </location>
</feature>
<proteinExistence type="predicted"/>
<evidence type="ECO:0000313" key="3">
    <source>
        <dbReference type="EMBL" id="KAL0280206.1"/>
    </source>
</evidence>
<evidence type="ECO:0000256" key="2">
    <source>
        <dbReference type="SAM" id="MobiDB-lite"/>
    </source>
</evidence>
<feature type="compositionally biased region" description="Basic and acidic residues" evidence="2">
    <location>
        <begin position="1074"/>
        <end position="1092"/>
    </location>
</feature>
<keyword evidence="1" id="KW-0175">Coiled coil</keyword>
<feature type="coiled-coil region" evidence="1">
    <location>
        <begin position="226"/>
        <end position="345"/>
    </location>
</feature>
<feature type="region of interest" description="Disordered" evidence="2">
    <location>
        <begin position="1041"/>
        <end position="1092"/>
    </location>
</feature>
<sequence>MGSISSVYVLPPERNISETDDDRRTENEDTREVEAVHEERRNSFQSRLPRNAMEIRLCHSFNAENKDMQEEEMGFTIRYLAAENARLALANKELNGKLESLSVEQYKERLCDVEIYGETVEQRLVRLEKTLNSERKEKWKAIEDSEKVRVDLVNCERDLALKDEEVKRIQNELSESQKIISAMKEMIERLKNREDTEDEPELHIRSKDNDMAEFKADLLAKRVIRQNALAAKSAEMQRLREELEKERLLRQNLQRQIETGEKVDASIAHSVTDEALRSENDRLRTKVQALDDEIRSLKSSVIQLKSDYKEEKRLHERTSKDKMTLQTENEEQAQMLKEMELEKERMWADYDREKIEVNKRTTALKDVVEISRQMLLIRETQVKELKKKLQEIEESVNNSKLPDQKNLREEYEKQLQNIKTLKELYEERVHLMEMERDKLNETISQHTKTIEGQKGEIESLREQCGNTNEELKKEKYQNDSLERDLRLSIAKSKDFENELSLMNNLFTQMLLGPYNTGNETDLDKLTELLQENHDLITELTLRENSSEIASALPKLLLDLITQVDGNGQLVQEQGREDVSEADTVSEQSESIAEGAVLPILSYKKAVVFEDPAEAEEESSDDSKTLLDAPKINENVNPAVQEIASNLPKVWRVLMELLSHHTVPDGPPPGDEKQCYKNVETPSGTTSVISVSNTFIRLKDLILEKKALQKELTRLKQLNSHLENRLDDQEKRLSHVQCELHKTWGIVGRMRAQHQQLHNHERILRYELQEKRVMLSELKQELEYCRDKWERARQKNNESETQWQKLRREFAARKNKSYLTQNLNDSGESGFSDEPNESGEEAENFDADRSSTQSPVDGKPERSREQSIEKIVEDPEEGTSSGAVSRAQLWDDERLRSREARLKRLEDQCELLVRRVDITTSKSNYLNNRLEELHEQYGSEARGQDAETDEVNDLAAPKDDSSVSRLSDRTEEATSCSSEPQIKPDASKQDRTMEERLNARSERLRRLEEQCQSLVGKMASTVQRGSDLSNKLEDLHVEYLNSEIASSVRQETRNDLPRTGEEESTADGGQAEGVRQQEDTSADAHGKEEEKTE</sequence>
<feature type="region of interest" description="Disordered" evidence="2">
    <location>
        <begin position="936"/>
        <end position="993"/>
    </location>
</feature>
<feature type="compositionally biased region" description="Basic and acidic residues" evidence="2">
    <location>
        <begin position="984"/>
        <end position="993"/>
    </location>
</feature>
<organism evidence="3">
    <name type="scientific">Menopon gallinae</name>
    <name type="common">poultry shaft louse</name>
    <dbReference type="NCBI Taxonomy" id="328185"/>
    <lineage>
        <taxon>Eukaryota</taxon>
        <taxon>Metazoa</taxon>
        <taxon>Ecdysozoa</taxon>
        <taxon>Arthropoda</taxon>
        <taxon>Hexapoda</taxon>
        <taxon>Insecta</taxon>
        <taxon>Pterygota</taxon>
        <taxon>Neoptera</taxon>
        <taxon>Paraneoptera</taxon>
        <taxon>Psocodea</taxon>
        <taxon>Troctomorpha</taxon>
        <taxon>Phthiraptera</taxon>
        <taxon>Amblycera</taxon>
        <taxon>Menoponidae</taxon>
        <taxon>Menopon</taxon>
    </lineage>
</organism>
<feature type="compositionally biased region" description="Basic and acidic residues" evidence="2">
    <location>
        <begin position="955"/>
        <end position="971"/>
    </location>
</feature>
<feature type="coiled-coil region" evidence="1">
    <location>
        <begin position="894"/>
        <end position="921"/>
    </location>
</feature>
<feature type="compositionally biased region" description="Basic and acidic residues" evidence="2">
    <location>
        <begin position="857"/>
        <end position="872"/>
    </location>
</feature>
<feature type="coiled-coil region" evidence="1">
    <location>
        <begin position="697"/>
        <end position="738"/>
    </location>
</feature>
<dbReference type="EMBL" id="JARGDH010000001">
    <property type="protein sequence ID" value="KAL0280206.1"/>
    <property type="molecule type" value="Genomic_DNA"/>
</dbReference>
<gene>
    <name evidence="3" type="ORF">PYX00_001574</name>
</gene>
<protein>
    <submittedName>
        <fullName evidence="3">Uncharacterized protein</fullName>
    </submittedName>
</protein>
<feature type="region of interest" description="Disordered" evidence="2">
    <location>
        <begin position="817"/>
        <end position="884"/>
    </location>
</feature>
<feature type="coiled-coil region" evidence="1">
    <location>
        <begin position="767"/>
        <end position="794"/>
    </location>
</feature>
<feature type="region of interest" description="Disordered" evidence="2">
    <location>
        <begin position="1"/>
        <end position="34"/>
    </location>
</feature>
<evidence type="ECO:0000256" key="1">
    <source>
        <dbReference type="SAM" id="Coils"/>
    </source>
</evidence>
<dbReference type="AlphaFoldDB" id="A0AAW2IEA6"/>